<dbReference type="Pfam" id="PF03151">
    <property type="entry name" value="TPT"/>
    <property type="match status" value="1"/>
</dbReference>
<feature type="domain" description="Sugar phosphate transporter" evidence="1">
    <location>
        <begin position="137"/>
        <end position="177"/>
    </location>
</feature>
<sequence>MLSLLACSPFRLPPTRCGARRKSMTTATIMIRSGARIGSRRSKGGISALRSSRLSSSSSVSPPPPPPAASVDAAVEPKLRCLLKADMVAVFCELAAQGEALQVHAAIFVLAAPQIAHMKLLGMALVAILALQGKFLTYSVDELPNFQHAVGFWGAMTSNVTFQSRNVLSKKFMVKKEVYPYMPSIFEMKLN</sequence>
<dbReference type="InterPro" id="IPR004853">
    <property type="entry name" value="Sugar_P_trans_dom"/>
</dbReference>
<reference evidence="2" key="1">
    <citation type="submission" date="2015-12" db="EMBL/GenBank/DDBJ databases">
        <title>Update maize B73 reference genome by single molecule sequencing technologies.</title>
        <authorList>
            <consortium name="Maize Genome Sequencing Project"/>
            <person name="Ware D."/>
        </authorList>
    </citation>
    <scope>NUCLEOTIDE SEQUENCE [LARGE SCALE GENOMIC DNA]</scope>
    <source>
        <tissue evidence="2">Seedling</tissue>
    </source>
</reference>
<protein>
    <recommendedName>
        <fullName evidence="1">Sugar phosphate transporter domain-containing protein</fullName>
    </recommendedName>
</protein>
<dbReference type="InParanoid" id="A0A1D6K5F6"/>
<evidence type="ECO:0000313" key="2">
    <source>
        <dbReference type="EMBL" id="ONL98816.1"/>
    </source>
</evidence>
<dbReference type="AlphaFoldDB" id="A0A1D6K5F6"/>
<accession>A0A1D6K5F6</accession>
<gene>
    <name evidence="2" type="ORF">ZEAMMB73_Zm00001d029467</name>
</gene>
<proteinExistence type="predicted"/>
<organism evidence="2">
    <name type="scientific">Zea mays</name>
    <name type="common">Maize</name>
    <dbReference type="NCBI Taxonomy" id="4577"/>
    <lineage>
        <taxon>Eukaryota</taxon>
        <taxon>Viridiplantae</taxon>
        <taxon>Streptophyta</taxon>
        <taxon>Embryophyta</taxon>
        <taxon>Tracheophyta</taxon>
        <taxon>Spermatophyta</taxon>
        <taxon>Magnoliopsida</taxon>
        <taxon>Liliopsida</taxon>
        <taxon>Poales</taxon>
        <taxon>Poaceae</taxon>
        <taxon>PACMAD clade</taxon>
        <taxon>Panicoideae</taxon>
        <taxon>Andropogonodae</taxon>
        <taxon>Andropogoneae</taxon>
        <taxon>Tripsacinae</taxon>
        <taxon>Zea</taxon>
    </lineage>
</organism>
<evidence type="ECO:0000259" key="1">
    <source>
        <dbReference type="Pfam" id="PF03151"/>
    </source>
</evidence>
<dbReference type="EMBL" id="CM007647">
    <property type="protein sequence ID" value="ONL98816.1"/>
    <property type="molecule type" value="Genomic_DNA"/>
</dbReference>
<name>A0A1D6K5F6_MAIZE</name>